<protein>
    <submittedName>
        <fullName evidence="2">Uncharacterized protein</fullName>
    </submittedName>
</protein>
<dbReference type="AlphaFoldDB" id="A0A7G3G6A2"/>
<gene>
    <name evidence="2" type="ORF">C1H71_03380</name>
</gene>
<proteinExistence type="predicted"/>
<evidence type="ECO:0000313" key="3">
    <source>
        <dbReference type="Proteomes" id="UP000515917"/>
    </source>
</evidence>
<dbReference type="KEGG" id="ifl:C1H71_03380"/>
<evidence type="ECO:0000313" key="2">
    <source>
        <dbReference type="EMBL" id="QBC42692.1"/>
    </source>
</evidence>
<feature type="chain" id="PRO_5028910962" evidence="1">
    <location>
        <begin position="21"/>
        <end position="126"/>
    </location>
</feature>
<name>A0A7G3G6A2_9NEIS</name>
<evidence type="ECO:0000256" key="1">
    <source>
        <dbReference type="SAM" id="SignalP"/>
    </source>
</evidence>
<dbReference type="EMBL" id="CP025781">
    <property type="protein sequence ID" value="QBC42692.1"/>
    <property type="molecule type" value="Genomic_DNA"/>
</dbReference>
<keyword evidence="1" id="KW-0732">Signal</keyword>
<feature type="signal peptide" evidence="1">
    <location>
        <begin position="1"/>
        <end position="20"/>
    </location>
</feature>
<accession>A0A7G3G6A2</accession>
<dbReference type="Proteomes" id="UP000515917">
    <property type="component" value="Chromosome"/>
</dbReference>
<dbReference type="RefSeq" id="WP_130105308.1">
    <property type="nucleotide sequence ID" value="NZ_CP025781.1"/>
</dbReference>
<keyword evidence="3" id="KW-1185">Reference proteome</keyword>
<sequence>MKTHLLSAILLFNLSVPSYAAGWKELGHTSSGNTISVMETQFRKGAIITTRIRNDLHEPKLTENGSIIRIESDLQINCSKKTVSPIRTFLFDEEGQPKLSVNLRGGKEFLKKDADSAMGLAIEQLC</sequence>
<organism evidence="2 3">
    <name type="scientific">Iodobacter fluviatilis</name>
    <dbReference type="NCBI Taxonomy" id="537"/>
    <lineage>
        <taxon>Bacteria</taxon>
        <taxon>Pseudomonadati</taxon>
        <taxon>Pseudomonadota</taxon>
        <taxon>Betaproteobacteria</taxon>
        <taxon>Neisseriales</taxon>
        <taxon>Chitinibacteraceae</taxon>
        <taxon>Iodobacter</taxon>
    </lineage>
</organism>
<reference evidence="2 3" key="1">
    <citation type="submission" date="2018-01" db="EMBL/GenBank/DDBJ databases">
        <title>Genome sequence of Iodobacter sp. strain PCH194 isolated from Indian Trans-Himalaya.</title>
        <authorList>
            <person name="Kumar V."/>
            <person name="Thakur V."/>
            <person name="Kumar S."/>
            <person name="Singh D."/>
        </authorList>
    </citation>
    <scope>NUCLEOTIDE SEQUENCE [LARGE SCALE GENOMIC DNA]</scope>
    <source>
        <strain evidence="2 3">PCH194</strain>
    </source>
</reference>